<dbReference type="STRING" id="1461322.OJ16_06860"/>
<evidence type="ECO:0008006" key="3">
    <source>
        <dbReference type="Google" id="ProtNLM"/>
    </source>
</evidence>
<accession>A0A0C2P3I1</accession>
<dbReference type="Pfam" id="PF11279">
    <property type="entry name" value="DUF3080"/>
    <property type="match status" value="1"/>
</dbReference>
<accession>A0A0C2NT57</accession>
<gene>
    <name evidence="1" type="ORF">OJ16_06860</name>
</gene>
<evidence type="ECO:0000313" key="2">
    <source>
        <dbReference type="Proteomes" id="UP000031672"/>
    </source>
</evidence>
<keyword evidence="2" id="KW-1185">Reference proteome</keyword>
<sequence length="347" mass="39849">MPWLMMVLLLFIGGCKFNQHPIENQFETYLERVANVQQQTALPAVIAEPFPLPAKRDLILPIESVTIGLLDSYELRKCRLFNLIAEKNSSLGKVQDQFREFDFQHALIQGLEQCLGAANSSNQRNDNTPLLSPQLTEQLSDILHIKRKQQPLYTANLLFTSDTMRTQLNATRWVDAQSSQIDPQVLAGLNVINNAYLQSQSAVITDSEDNRQSVALITPYQEALEKSPAVGGLLYSMHNATRWLETMTQQLTQHDAEILCQPNRDRTKFNYLNNVFRQFFINEIQAYLALLDAQYYQLAPFLPMFRQAHPNFQYPLESAHTAFRLATLEHVQYWQGLFKRCGKPLTR</sequence>
<dbReference type="AlphaFoldDB" id="A0A0C2NT57"/>
<evidence type="ECO:0000313" key="1">
    <source>
        <dbReference type="EMBL" id="KII80992.1"/>
    </source>
</evidence>
<reference evidence="1 2" key="1">
    <citation type="submission" date="2014-11" db="EMBL/GenBank/DDBJ databases">
        <title>Draft Genome Sequence of Vibrio piscirenalis strains CECT 8603T and CECT 8604, two marine Gammaproteobacterium isolated from cultured gilthead sea bream (Sparus aurata).</title>
        <authorList>
            <person name="Arahal D.R."/>
            <person name="Rodrigo-Torres L."/>
            <person name="Lucena T."/>
            <person name="Pujalte M.J."/>
        </authorList>
    </citation>
    <scope>NUCLEOTIDE SEQUENCE [LARGE SCALE GENOMIC DNA]</scope>
    <source>
        <strain evidence="1 2">DCR 1-4-2</strain>
    </source>
</reference>
<dbReference type="OrthoDB" id="5760979at2"/>
<dbReference type="RefSeq" id="WP_040988653.1">
    <property type="nucleotide sequence ID" value="NZ_JTKH01000006.1"/>
</dbReference>
<dbReference type="InterPro" id="IPR021431">
    <property type="entry name" value="DUF3080"/>
</dbReference>
<protein>
    <recommendedName>
        <fullName evidence="3">DUF3080 domain-containing protein</fullName>
    </recommendedName>
</protein>
<dbReference type="EMBL" id="JTKH01000006">
    <property type="protein sequence ID" value="KII80992.1"/>
    <property type="molecule type" value="Genomic_DNA"/>
</dbReference>
<name>A0A0C2NT57_9VIBR</name>
<proteinExistence type="predicted"/>
<dbReference type="Proteomes" id="UP000031672">
    <property type="component" value="Unassembled WGS sequence"/>
</dbReference>
<comment type="caution">
    <text evidence="1">The sequence shown here is derived from an EMBL/GenBank/DDBJ whole genome shotgun (WGS) entry which is preliminary data.</text>
</comment>
<organism evidence="1 2">
    <name type="scientific">Vibrio renipiscarius</name>
    <dbReference type="NCBI Taxonomy" id="1461322"/>
    <lineage>
        <taxon>Bacteria</taxon>
        <taxon>Pseudomonadati</taxon>
        <taxon>Pseudomonadota</taxon>
        <taxon>Gammaproteobacteria</taxon>
        <taxon>Vibrionales</taxon>
        <taxon>Vibrionaceae</taxon>
        <taxon>Vibrio</taxon>
    </lineage>
</organism>